<reference evidence="3 4" key="1">
    <citation type="submission" date="2020-08" db="EMBL/GenBank/DDBJ databases">
        <authorList>
            <person name="Liu G."/>
            <person name="Sun C."/>
        </authorList>
    </citation>
    <scope>NUCLEOTIDE SEQUENCE [LARGE SCALE GENOMIC DNA]</scope>
    <source>
        <strain evidence="3 4">OT19</strain>
    </source>
</reference>
<proteinExistence type="predicted"/>
<dbReference type="RefSeq" id="WP_185885307.1">
    <property type="nucleotide sequence ID" value="NZ_CP060052.1"/>
</dbReference>
<feature type="region of interest" description="Disordered" evidence="1">
    <location>
        <begin position="37"/>
        <end position="67"/>
    </location>
</feature>
<evidence type="ECO:0008006" key="5">
    <source>
        <dbReference type="Google" id="ProtNLM"/>
    </source>
</evidence>
<name>A0A7G6VX37_9SPHN</name>
<dbReference type="EMBL" id="CP060052">
    <property type="protein sequence ID" value="QNE06302.1"/>
    <property type="molecule type" value="Genomic_DNA"/>
</dbReference>
<feature type="signal peptide" evidence="2">
    <location>
        <begin position="1"/>
        <end position="32"/>
    </location>
</feature>
<evidence type="ECO:0000313" key="4">
    <source>
        <dbReference type="Proteomes" id="UP000515297"/>
    </source>
</evidence>
<sequence>MKLFDLRSPIGLFARGAAAPLAAVLLVPGATAAAQQPAPAAQQPAPAAQQPAPVPQGSNVPPPAAAPVPSEMELARLIWSTMVTIANANGSGNYTVLRDSSATGFQIANDPAKLSQIFAGLRASRIDLTTTLLTAPSYTAPPQLLRPDVFQVQGYFPLRPRAVVFDMAFQWQNGEWRLFGVSVEPRIIAPPHEQQPPAAE</sequence>
<evidence type="ECO:0000313" key="3">
    <source>
        <dbReference type="EMBL" id="QNE06302.1"/>
    </source>
</evidence>
<dbReference type="Proteomes" id="UP000515297">
    <property type="component" value="Chromosome"/>
</dbReference>
<evidence type="ECO:0000256" key="1">
    <source>
        <dbReference type="SAM" id="MobiDB-lite"/>
    </source>
</evidence>
<protein>
    <recommendedName>
        <fullName evidence="5">DUF4864 domain-containing protein</fullName>
    </recommendedName>
</protein>
<feature type="compositionally biased region" description="Low complexity" evidence="1">
    <location>
        <begin position="37"/>
        <end position="51"/>
    </location>
</feature>
<feature type="chain" id="PRO_5028968044" description="DUF4864 domain-containing protein" evidence="2">
    <location>
        <begin position="33"/>
        <end position="200"/>
    </location>
</feature>
<evidence type="ECO:0000256" key="2">
    <source>
        <dbReference type="SAM" id="SignalP"/>
    </source>
</evidence>
<gene>
    <name evidence="3" type="ORF">H4O24_06780</name>
</gene>
<keyword evidence="2" id="KW-0732">Signal</keyword>
<accession>A0A7G6VX37</accession>
<dbReference type="AlphaFoldDB" id="A0A7G6VX37"/>
<organism evidence="3 4">
    <name type="scientific">Croceicoccus marinus</name>
    <dbReference type="NCBI Taxonomy" id="450378"/>
    <lineage>
        <taxon>Bacteria</taxon>
        <taxon>Pseudomonadati</taxon>
        <taxon>Pseudomonadota</taxon>
        <taxon>Alphaproteobacteria</taxon>
        <taxon>Sphingomonadales</taxon>
        <taxon>Erythrobacteraceae</taxon>
        <taxon>Croceicoccus</taxon>
    </lineage>
</organism>